<keyword evidence="6" id="KW-1133">Transmembrane helix</keyword>
<gene>
    <name evidence="8" type="ORF">JOD01_003030</name>
</gene>
<accession>A0A939BW36</accession>
<keyword evidence="6" id="KW-0812">Transmembrane</keyword>
<dbReference type="AlphaFoldDB" id="A0A939BW36"/>
<keyword evidence="6" id="KW-0472">Membrane</keyword>
<keyword evidence="8" id="KW-0413">Isomerase</keyword>
<name>A0A939BW36_9BACL</name>
<dbReference type="Pfam" id="PF13462">
    <property type="entry name" value="Thioredoxin_4"/>
    <property type="match status" value="1"/>
</dbReference>
<evidence type="ECO:0000256" key="2">
    <source>
        <dbReference type="ARBA" id="ARBA00022729"/>
    </source>
</evidence>
<reference evidence="8" key="1">
    <citation type="submission" date="2021-01" db="EMBL/GenBank/DDBJ databases">
        <title>Genomic Encyclopedia of Type Strains, Phase IV (KMG-IV): sequencing the most valuable type-strain genomes for metagenomic binning, comparative biology and taxonomic classification.</title>
        <authorList>
            <person name="Goeker M."/>
        </authorList>
    </citation>
    <scope>NUCLEOTIDE SEQUENCE</scope>
    <source>
        <strain evidence="8">DSM 25523</strain>
    </source>
</reference>
<evidence type="ECO:0000256" key="6">
    <source>
        <dbReference type="SAM" id="Phobius"/>
    </source>
</evidence>
<feature type="domain" description="Thioredoxin" evidence="7">
    <location>
        <begin position="31"/>
        <end position="223"/>
    </location>
</feature>
<dbReference type="Gene3D" id="3.40.30.10">
    <property type="entry name" value="Glutaredoxin"/>
    <property type="match status" value="1"/>
</dbReference>
<keyword evidence="3" id="KW-0560">Oxidoreductase</keyword>
<dbReference type="PANTHER" id="PTHR13887:SF14">
    <property type="entry name" value="DISULFIDE BOND FORMATION PROTEIN D"/>
    <property type="match status" value="1"/>
</dbReference>
<comment type="caution">
    <text evidence="8">The sequence shown here is derived from an EMBL/GenBank/DDBJ whole genome shotgun (WGS) entry which is preliminary data.</text>
</comment>
<dbReference type="PANTHER" id="PTHR13887">
    <property type="entry name" value="GLUTATHIONE S-TRANSFERASE KAPPA"/>
    <property type="match status" value="1"/>
</dbReference>
<dbReference type="EMBL" id="JAFBEB010000011">
    <property type="protein sequence ID" value="MBM7591391.1"/>
    <property type="molecule type" value="Genomic_DNA"/>
</dbReference>
<feature type="transmembrane region" description="Helical" evidence="6">
    <location>
        <begin position="17"/>
        <end position="35"/>
    </location>
</feature>
<keyword evidence="2" id="KW-0732">Signal</keyword>
<keyword evidence="5" id="KW-0676">Redox-active center</keyword>
<evidence type="ECO:0000256" key="4">
    <source>
        <dbReference type="ARBA" id="ARBA00023157"/>
    </source>
</evidence>
<dbReference type="RefSeq" id="WP_204519100.1">
    <property type="nucleotide sequence ID" value="NZ_BAABIN010000031.1"/>
</dbReference>
<dbReference type="SUPFAM" id="SSF52833">
    <property type="entry name" value="Thioredoxin-like"/>
    <property type="match status" value="1"/>
</dbReference>
<dbReference type="GO" id="GO:0016491">
    <property type="term" value="F:oxidoreductase activity"/>
    <property type="evidence" value="ECO:0007669"/>
    <property type="project" value="UniProtKB-KW"/>
</dbReference>
<proteinExistence type="inferred from homology"/>
<sequence>MEQKNQVRKKQQAARKWLIAGTAVVALAVILLVIFSKPSAGEPANFAYDQLPMQGDANAPVKIVEFGDYKCPSCQYFAQQIKPQLIKDYVDKGQVSFYFMNMPIIGPDSYTAALAAQSVYHQNEEAFWKYYEALYNNQGNEQTEWATPDFLALLAKELKLPIDHEKLQQDIAQQTYMDEIQQQSQQADQLHVNGTPALFINGRPFANVFDYDALKAEIENTLKDVKTK</sequence>
<dbReference type="InterPro" id="IPR013766">
    <property type="entry name" value="Thioredoxin_domain"/>
</dbReference>
<dbReference type="Proteomes" id="UP000717624">
    <property type="component" value="Unassembled WGS sequence"/>
</dbReference>
<dbReference type="PROSITE" id="PS51352">
    <property type="entry name" value="THIOREDOXIN_2"/>
    <property type="match status" value="1"/>
</dbReference>
<comment type="similarity">
    <text evidence="1">Belongs to the thioredoxin family. DsbA subfamily.</text>
</comment>
<evidence type="ECO:0000313" key="9">
    <source>
        <dbReference type="Proteomes" id="UP000717624"/>
    </source>
</evidence>
<evidence type="ECO:0000259" key="7">
    <source>
        <dbReference type="PROSITE" id="PS51352"/>
    </source>
</evidence>
<evidence type="ECO:0000256" key="3">
    <source>
        <dbReference type="ARBA" id="ARBA00023002"/>
    </source>
</evidence>
<keyword evidence="9" id="KW-1185">Reference proteome</keyword>
<organism evidence="8 9">
    <name type="scientific">Brevibacillus fulvus</name>
    <dbReference type="NCBI Taxonomy" id="1125967"/>
    <lineage>
        <taxon>Bacteria</taxon>
        <taxon>Bacillati</taxon>
        <taxon>Bacillota</taxon>
        <taxon>Bacilli</taxon>
        <taxon>Bacillales</taxon>
        <taxon>Paenibacillaceae</taxon>
        <taxon>Brevibacillus</taxon>
    </lineage>
</organism>
<evidence type="ECO:0000256" key="5">
    <source>
        <dbReference type="ARBA" id="ARBA00023284"/>
    </source>
</evidence>
<evidence type="ECO:0000256" key="1">
    <source>
        <dbReference type="ARBA" id="ARBA00005791"/>
    </source>
</evidence>
<dbReference type="GO" id="GO:0016853">
    <property type="term" value="F:isomerase activity"/>
    <property type="evidence" value="ECO:0007669"/>
    <property type="project" value="UniProtKB-KW"/>
</dbReference>
<protein>
    <submittedName>
        <fullName evidence="8">Protein-disulfide isomerase</fullName>
    </submittedName>
</protein>
<evidence type="ECO:0000313" key="8">
    <source>
        <dbReference type="EMBL" id="MBM7591391.1"/>
    </source>
</evidence>
<dbReference type="InterPro" id="IPR036249">
    <property type="entry name" value="Thioredoxin-like_sf"/>
</dbReference>
<keyword evidence="4" id="KW-1015">Disulfide bond</keyword>
<dbReference type="InterPro" id="IPR012336">
    <property type="entry name" value="Thioredoxin-like_fold"/>
</dbReference>